<dbReference type="GO" id="GO:0019441">
    <property type="term" value="P:L-tryptophan catabolic process to kynurenine"/>
    <property type="evidence" value="ECO:0007669"/>
    <property type="project" value="InterPro"/>
</dbReference>
<dbReference type="InterPro" id="IPR007325">
    <property type="entry name" value="KFase/CYL"/>
</dbReference>
<dbReference type="Pfam" id="PF04199">
    <property type="entry name" value="Cyclase"/>
    <property type="match status" value="1"/>
</dbReference>
<dbReference type="RefSeq" id="WP_011565348.1">
    <property type="nucleotide sequence ID" value="NC_008148.1"/>
</dbReference>
<accession>Q1ATE3</accession>
<evidence type="ECO:0000313" key="1">
    <source>
        <dbReference type="EMBL" id="ABG05335.1"/>
    </source>
</evidence>
<dbReference type="HOGENOM" id="CLU_030671_0_0_11"/>
<dbReference type="STRING" id="266117.Rxyl_2407"/>
<dbReference type="Proteomes" id="UP000006637">
    <property type="component" value="Chromosome"/>
</dbReference>
<reference evidence="1 2" key="1">
    <citation type="submission" date="2006-06" db="EMBL/GenBank/DDBJ databases">
        <title>Complete sequence of Rubrobacter xylanophilus DSM 9941.</title>
        <authorList>
            <consortium name="US DOE Joint Genome Institute"/>
            <person name="Copeland A."/>
            <person name="Lucas S."/>
            <person name="Lapidus A."/>
            <person name="Barry K."/>
            <person name="Detter J.C."/>
            <person name="Glavina del Rio T."/>
            <person name="Hammon N."/>
            <person name="Israni S."/>
            <person name="Dalin E."/>
            <person name="Tice H."/>
            <person name="Pitluck S."/>
            <person name="Munk A.C."/>
            <person name="Brettin T."/>
            <person name="Bruce D."/>
            <person name="Han C."/>
            <person name="Tapia R."/>
            <person name="Gilna P."/>
            <person name="Schmutz J."/>
            <person name="Larimer F."/>
            <person name="Land M."/>
            <person name="Hauser L."/>
            <person name="Kyrpides N."/>
            <person name="Lykidis A."/>
            <person name="da Costa M.S."/>
            <person name="Rainey F.A."/>
            <person name="Empadinhas N."/>
            <person name="Jolivet E."/>
            <person name="Battista J.R."/>
            <person name="Richardson P."/>
        </authorList>
    </citation>
    <scope>NUCLEOTIDE SEQUENCE [LARGE SCALE GENOMIC DNA]</scope>
    <source>
        <strain evidence="2">DSM 9941 / NBRC 16129 / PRD-1</strain>
    </source>
</reference>
<proteinExistence type="predicted"/>
<dbReference type="GO" id="GO:0004061">
    <property type="term" value="F:arylformamidase activity"/>
    <property type="evidence" value="ECO:0007669"/>
    <property type="project" value="InterPro"/>
</dbReference>
<dbReference type="SUPFAM" id="SSF102198">
    <property type="entry name" value="Putative cyclase"/>
    <property type="match status" value="1"/>
</dbReference>
<gene>
    <name evidence="1" type="ordered locus">Rxyl_2407</name>
</gene>
<evidence type="ECO:0000313" key="2">
    <source>
        <dbReference type="Proteomes" id="UP000006637"/>
    </source>
</evidence>
<sequence>MQGSGGVRVFDLEQPRTAEMPVYPSHRPGYSYLLHRHHEDEYDPEEGGPRTSASGVIICMEHTGTHIDALCHQSDALTLYGGIPVDGRVQTSRGFTRLGVEEIPPIVAPGVLLDVATAKGRDCLEPGYAVSAEDLEECCLRQGVAVEPGSVVLVRTGNARHWDDPERYLAGPGVSAGASRWLAGGRPLAVGADNMAWDVPGVKDPELGCNLPGHLILLARHGIYIIENLMLEELAAAGAQRFRFVCTPLKLVGATGSPVRPLAVASW</sequence>
<keyword evidence="2" id="KW-1185">Reference proteome</keyword>
<dbReference type="Gene3D" id="3.50.30.50">
    <property type="entry name" value="Putative cyclase"/>
    <property type="match status" value="1"/>
</dbReference>
<dbReference type="InterPro" id="IPR037175">
    <property type="entry name" value="KFase_sf"/>
</dbReference>
<organism evidence="1 2">
    <name type="scientific">Rubrobacter xylanophilus (strain DSM 9941 / JCM 11954 / NBRC 16129 / PRD-1)</name>
    <dbReference type="NCBI Taxonomy" id="266117"/>
    <lineage>
        <taxon>Bacteria</taxon>
        <taxon>Bacillati</taxon>
        <taxon>Actinomycetota</taxon>
        <taxon>Rubrobacteria</taxon>
        <taxon>Rubrobacterales</taxon>
        <taxon>Rubrobacteraceae</taxon>
        <taxon>Rubrobacter</taxon>
    </lineage>
</organism>
<dbReference type="OrthoDB" id="7067800at2"/>
<dbReference type="eggNOG" id="COG1878">
    <property type="taxonomic scope" value="Bacteria"/>
</dbReference>
<dbReference type="PANTHER" id="PTHR34861:SF10">
    <property type="entry name" value="CYCLASE"/>
    <property type="match status" value="1"/>
</dbReference>
<dbReference type="EMBL" id="CP000386">
    <property type="protein sequence ID" value="ABG05335.1"/>
    <property type="molecule type" value="Genomic_DNA"/>
</dbReference>
<protein>
    <submittedName>
        <fullName evidence="1">Putative cyclase</fullName>
    </submittedName>
</protein>
<dbReference type="KEGG" id="rxy:Rxyl_2407"/>
<dbReference type="PANTHER" id="PTHR34861">
    <property type="match status" value="1"/>
</dbReference>
<name>Q1ATE3_RUBXD</name>
<dbReference type="PhylomeDB" id="Q1ATE3"/>
<dbReference type="AlphaFoldDB" id="Q1ATE3"/>